<dbReference type="Gene3D" id="1.10.720.30">
    <property type="entry name" value="SAP domain"/>
    <property type="match status" value="1"/>
</dbReference>
<feature type="compositionally biased region" description="Polar residues" evidence="1">
    <location>
        <begin position="77"/>
        <end position="100"/>
    </location>
</feature>
<dbReference type="OrthoDB" id="9905845at2759"/>
<dbReference type="EMBL" id="KZ059607">
    <property type="protein sequence ID" value="PIO14345.1"/>
    <property type="molecule type" value="Genomic_DNA"/>
</dbReference>
<keyword evidence="3" id="KW-1185">Reference proteome</keyword>
<name>A0A2G9QFR8_AQUCT</name>
<reference evidence="3" key="1">
    <citation type="journal article" date="2017" name="Nat. Commun.">
        <title>The North American bullfrog draft genome provides insight into hormonal regulation of long noncoding RNA.</title>
        <authorList>
            <person name="Hammond S.A."/>
            <person name="Warren R.L."/>
            <person name="Vandervalk B.P."/>
            <person name="Kucuk E."/>
            <person name="Khan H."/>
            <person name="Gibb E.A."/>
            <person name="Pandoh P."/>
            <person name="Kirk H."/>
            <person name="Zhao Y."/>
            <person name="Jones M."/>
            <person name="Mungall A.J."/>
            <person name="Coope R."/>
            <person name="Pleasance S."/>
            <person name="Moore R.A."/>
            <person name="Holt R.A."/>
            <person name="Round J.M."/>
            <person name="Ohora S."/>
            <person name="Walle B.V."/>
            <person name="Veldhoen N."/>
            <person name="Helbing C.C."/>
            <person name="Birol I."/>
        </authorList>
    </citation>
    <scope>NUCLEOTIDE SEQUENCE [LARGE SCALE GENOMIC DNA]</scope>
</reference>
<dbReference type="AlphaFoldDB" id="A0A2G9QFR8"/>
<feature type="region of interest" description="Disordered" evidence="1">
    <location>
        <begin position="51"/>
        <end position="120"/>
    </location>
</feature>
<proteinExistence type="predicted"/>
<dbReference type="InterPro" id="IPR036361">
    <property type="entry name" value="SAP_dom_sf"/>
</dbReference>
<evidence type="ECO:0008006" key="4">
    <source>
        <dbReference type="Google" id="ProtNLM"/>
    </source>
</evidence>
<protein>
    <recommendedName>
        <fullName evidence="4">C3H1-type domain-containing protein</fullName>
    </recommendedName>
</protein>
<gene>
    <name evidence="2" type="ORF">AB205_0161850</name>
</gene>
<sequence length="477" mass="52468">MPHLFRPYPYLYQSSVRCQSQNTAQPIRASVKVNISLIHFILRSDSNPDASNKHRFVPVSQSSVGPPCTRLDDISPGYSQPKNKSSRQEILTRSTMSQAGSEDFTAPLSPSPVSESGSVQSLRGWTIPKLTAELRRRGVSFPATARKGELFKLLFPPPAAGPSTQQASLQSISSAISQLHTMVSSLSTSVTDVQTRVALLEARPATAVPDPTATQTLTPLPAGTSGWSPIVYPSHLVPTSIRKDILDGRDINLASLLISIHDLAENKAYSWGDISVVLKAKDPRLNRKLSVPEFTLAFGMLRDVLCSATPSRREELDLYLHMVVDLGYKYGGFAFYDYHRSFSAKAAARLTQFQTTTNWSLMDTELFCRHFAGLRSPLCAICQSSTHTATWCANAAIRRPFEFPSTSGTIQGQSPPEPTPQVDKFGRPVRTVGGAAICNNYNYGSCNFSQCRLLHICTLCQRAHPRNLCEVKQHKRA</sequence>
<evidence type="ECO:0000256" key="1">
    <source>
        <dbReference type="SAM" id="MobiDB-lite"/>
    </source>
</evidence>
<dbReference type="Proteomes" id="UP000228934">
    <property type="component" value="Unassembled WGS sequence"/>
</dbReference>
<evidence type="ECO:0000313" key="3">
    <source>
        <dbReference type="Proteomes" id="UP000228934"/>
    </source>
</evidence>
<feature type="compositionally biased region" description="Polar residues" evidence="1">
    <location>
        <begin position="111"/>
        <end position="120"/>
    </location>
</feature>
<organism evidence="2 3">
    <name type="scientific">Aquarana catesbeiana</name>
    <name type="common">American bullfrog</name>
    <name type="synonym">Rana catesbeiana</name>
    <dbReference type="NCBI Taxonomy" id="8400"/>
    <lineage>
        <taxon>Eukaryota</taxon>
        <taxon>Metazoa</taxon>
        <taxon>Chordata</taxon>
        <taxon>Craniata</taxon>
        <taxon>Vertebrata</taxon>
        <taxon>Euteleostomi</taxon>
        <taxon>Amphibia</taxon>
        <taxon>Batrachia</taxon>
        <taxon>Anura</taxon>
        <taxon>Neobatrachia</taxon>
        <taxon>Ranoidea</taxon>
        <taxon>Ranidae</taxon>
        <taxon>Aquarana</taxon>
    </lineage>
</organism>
<evidence type="ECO:0000313" key="2">
    <source>
        <dbReference type="EMBL" id="PIO14345.1"/>
    </source>
</evidence>
<accession>A0A2G9QFR8</accession>